<dbReference type="SUPFAM" id="SSF55464">
    <property type="entry name" value="Origin of replication-binding domain, RBD-like"/>
    <property type="match status" value="1"/>
</dbReference>
<feature type="region of interest" description="Disordered" evidence="1">
    <location>
        <begin position="1024"/>
        <end position="1056"/>
    </location>
</feature>
<evidence type="ECO:0000313" key="4">
    <source>
        <dbReference type="Proteomes" id="UP000230709"/>
    </source>
</evidence>
<organism evidence="3 4">
    <name type="scientific">Methylosinus trichosporium (strain ATCC 35070 / NCIMB 11131 / UNIQEM 75 / OB3b)</name>
    <dbReference type="NCBI Taxonomy" id="595536"/>
    <lineage>
        <taxon>Bacteria</taxon>
        <taxon>Pseudomonadati</taxon>
        <taxon>Pseudomonadota</taxon>
        <taxon>Alphaproteobacteria</taxon>
        <taxon>Hyphomicrobiales</taxon>
        <taxon>Methylocystaceae</taxon>
        <taxon>Methylosinus</taxon>
    </lineage>
</organism>
<dbReference type="InterPro" id="IPR027417">
    <property type="entry name" value="P-loop_NTPase"/>
</dbReference>
<dbReference type="Pfam" id="PF08751">
    <property type="entry name" value="TrwC"/>
    <property type="match status" value="1"/>
</dbReference>
<feature type="domain" description="TrwC relaxase" evidence="2">
    <location>
        <begin position="46"/>
        <end position="345"/>
    </location>
</feature>
<dbReference type="SUPFAM" id="SSF52540">
    <property type="entry name" value="P-loop containing nucleoside triphosphate hydrolases"/>
    <property type="match status" value="2"/>
</dbReference>
<dbReference type="AlphaFoldDB" id="A0A2D2D6V3"/>
<gene>
    <name evidence="3" type="ORF">CQW49_22340</name>
</gene>
<dbReference type="Pfam" id="PF13604">
    <property type="entry name" value="AAA_30"/>
    <property type="match status" value="1"/>
</dbReference>
<dbReference type="Proteomes" id="UP000230709">
    <property type="component" value="Plasmid pOB3b2"/>
</dbReference>
<evidence type="ECO:0000259" key="2">
    <source>
        <dbReference type="Pfam" id="PF08751"/>
    </source>
</evidence>
<dbReference type="KEGG" id="mtw:CQW49_22340"/>
<protein>
    <submittedName>
        <fullName evidence="3">Conjugal transfer protein TraA</fullName>
    </submittedName>
</protein>
<accession>A0A2D2D6V3</accession>
<geneLocation type="plasmid" evidence="4">
    <name>pob3b2</name>
</geneLocation>
<reference evidence="4" key="1">
    <citation type="submission" date="2017-10" db="EMBL/GenBank/DDBJ databases">
        <title>Completed PacBio SMRT sequence of Methylosinus trichosporium OB3b reveals presence of a third large plasmid.</title>
        <authorList>
            <person name="Charles T.C."/>
            <person name="Lynch M.D.J."/>
            <person name="Heil J.R."/>
            <person name="Cheng J."/>
        </authorList>
    </citation>
    <scope>NUCLEOTIDE SEQUENCE [LARGE SCALE GENOMIC DNA]</scope>
    <source>
        <strain evidence="4">OB3b</strain>
        <plasmid evidence="4">pob3b2</plasmid>
    </source>
</reference>
<sequence>MITFRKFAAASDGKLVRMYFTEARLGPQPAEQTSEALGQQQLEPGSRLTSYYTGRDAGPAWRPDMPLSIARALGINSHRAPKDEELDRLFEGKRADRGEAWSKHKREISGYDFTFSPHKSVTLAAEFAQDPAEAAAIRNAIYRANDAAMRYVAREIGWARRGRAGENGADPGAVGWVSFRHYIARPTLPVQDGRAGATYLLEAPIAGDPHDHIHNALFNLVVTGEGHIGSLDTQRLHARVHEFGAFAQAVLADELRTLGIRVAYDEKEQAAVILAIPQFANEAFSKSAHQVLRNAKAFAAGQGLDWDDISAEKKAEILREAAAAARLAKHGEKTDHKIWRDQAEAMGWEHATVMEGVKIDALPSEERIERAYAFAAKHIAEEFHTAAVIDHDRLRIHAARGLIGVGVAGGVKDIDRVVERIERKGIELHGEHVDLVSAWAKRENAEDEPRQVLRVTNSAQIRVEESLRGHAARAALDTSGALAAADIRRAIEASGLDFDSEPEHGAAQKAAIYALGQGGALSLLTGVAGAGKSTLLRPLVAAWKADTRYEAAGRELVGVSTAWRQADQLQDAGIAQTRALEPFLKSVDAGEFVPTRNTILVIDEISQIAPRPMLRLLELQAETGMTIKALGDREQAQAIEAGDTIEILRRALPKSAQPELLTAVRQVDRRGRKIAGMFRDSEAGTALAMKRVDGTAMLVGGDFDQVAAKIADFYVSRRDNLNAAGSKRGITISAPTNEDAAAISMAIRTRLKGRGEIGADETIYKAIAPRGAKEPHAFDLPIATGDHLRLYRYTWSKIDGKDGPIGYNGHVVKVMGKTAGGLLLKNAKGQVGEVEWRRLIDPVSKRLMLGFGHALTIDAAQGVTSDEHIDALPRGSAGITAFKAYVAESRARGTTWTMISEAAVHEAERRSRALGDAKPISAEDLWKRVAADMASKPYKSLALDLVEACRRTRERSIDSFIEQGRTFHRRPDDAKDPGRKARERVRSKIAADEVAPHIAAIAEVAKGNAAILDDAVASVETALRGKHSQRLPDYRSIEETAPANAPARPSSPSPGA</sequence>
<dbReference type="Gene3D" id="3.40.50.300">
    <property type="entry name" value="P-loop containing nucleotide triphosphate hydrolases"/>
    <property type="match status" value="1"/>
</dbReference>
<name>A0A2D2D6V3_METT3</name>
<dbReference type="InterPro" id="IPR014862">
    <property type="entry name" value="TrwC"/>
</dbReference>
<keyword evidence="4" id="KW-1185">Reference proteome</keyword>
<evidence type="ECO:0000256" key="1">
    <source>
        <dbReference type="SAM" id="MobiDB-lite"/>
    </source>
</evidence>
<keyword evidence="3" id="KW-0614">Plasmid</keyword>
<dbReference type="RefSeq" id="WP_099831950.1">
    <property type="nucleotide sequence ID" value="NZ_CP023739.1"/>
</dbReference>
<proteinExistence type="predicted"/>
<evidence type="ECO:0000313" key="3">
    <source>
        <dbReference type="EMBL" id="ATQ70728.1"/>
    </source>
</evidence>
<dbReference type="NCBIfam" id="NF041492">
    <property type="entry name" value="MobF"/>
    <property type="match status" value="1"/>
</dbReference>
<dbReference type="EMBL" id="CP023739">
    <property type="protein sequence ID" value="ATQ70728.1"/>
    <property type="molecule type" value="Genomic_DNA"/>
</dbReference>